<dbReference type="SUPFAM" id="SSF52096">
    <property type="entry name" value="ClpP/crotonase"/>
    <property type="match status" value="1"/>
</dbReference>
<evidence type="ECO:0000313" key="5">
    <source>
        <dbReference type="EMBL" id="PLB35849.1"/>
    </source>
</evidence>
<keyword evidence="2" id="KW-0732">Signal</keyword>
<gene>
    <name evidence="5" type="ORF">BDW47DRAFT_133231</name>
</gene>
<accession>A0A2I2F5B9</accession>
<feature type="domain" description="CPAF-like PDZ" evidence="4">
    <location>
        <begin position="140"/>
        <end position="251"/>
    </location>
</feature>
<feature type="region of interest" description="Disordered" evidence="1">
    <location>
        <begin position="673"/>
        <end position="712"/>
    </location>
</feature>
<reference evidence="5 6" key="1">
    <citation type="submission" date="2017-12" db="EMBL/GenBank/DDBJ databases">
        <authorList>
            <consortium name="DOE Joint Genome Institute"/>
            <person name="Haridas S."/>
            <person name="Kjaerbolling I."/>
            <person name="Vesth T.C."/>
            <person name="Frisvad J.C."/>
            <person name="Nybo J.L."/>
            <person name="Theobald S."/>
            <person name="Kuo A."/>
            <person name="Bowyer P."/>
            <person name="Matsuda Y."/>
            <person name="Mondo S."/>
            <person name="Lyhne E.K."/>
            <person name="Kogle M.E."/>
            <person name="Clum A."/>
            <person name="Lipzen A."/>
            <person name="Salamov A."/>
            <person name="Ngan C.Y."/>
            <person name="Daum C."/>
            <person name="Chiniquy J."/>
            <person name="Barry K."/>
            <person name="LaButti K."/>
            <person name="Simmons B.A."/>
            <person name="Magnuson J.K."/>
            <person name="Mortensen U.H."/>
            <person name="Larsen T.O."/>
            <person name="Grigoriev I.V."/>
            <person name="Baker S.E."/>
            <person name="Andersen M.R."/>
            <person name="Nordberg H.P."/>
            <person name="Cantor M.N."/>
            <person name="Hua S.X."/>
        </authorList>
    </citation>
    <scope>NUCLEOTIDE SEQUENCE [LARGE SCALE GENOMIC DNA]</scope>
    <source>
        <strain evidence="5 6">CBS 102.13</strain>
    </source>
</reference>
<dbReference type="InterPro" id="IPR029045">
    <property type="entry name" value="ClpP/crotonase-like_dom_sf"/>
</dbReference>
<dbReference type="GeneID" id="36524949"/>
<dbReference type="InterPro" id="IPR052766">
    <property type="entry name" value="S41A_metabolite_peptidase"/>
</dbReference>
<dbReference type="Gene3D" id="3.90.226.10">
    <property type="entry name" value="2-enoyl-CoA Hydratase, Chain A, domain 1"/>
    <property type="match status" value="1"/>
</dbReference>
<dbReference type="OrthoDB" id="27214at2759"/>
<protein>
    <submittedName>
        <fullName evidence="5">Uncharacterized protein</fullName>
    </submittedName>
</protein>
<dbReference type="GO" id="GO:0008236">
    <property type="term" value="F:serine-type peptidase activity"/>
    <property type="evidence" value="ECO:0007669"/>
    <property type="project" value="InterPro"/>
</dbReference>
<feature type="domain" description="Tail specific protease" evidence="3">
    <location>
        <begin position="346"/>
        <end position="548"/>
    </location>
</feature>
<feature type="compositionally biased region" description="Low complexity" evidence="1">
    <location>
        <begin position="304"/>
        <end position="316"/>
    </location>
</feature>
<feature type="chain" id="PRO_5014192109" evidence="2">
    <location>
        <begin position="18"/>
        <end position="869"/>
    </location>
</feature>
<dbReference type="PANTHER" id="PTHR37049:SF5">
    <property type="entry name" value="TAIL SPECIFIC PROTEASE DOMAIN-CONTAINING PROTEIN"/>
    <property type="match status" value="1"/>
</dbReference>
<keyword evidence="6" id="KW-1185">Reference proteome</keyword>
<dbReference type="InterPro" id="IPR005151">
    <property type="entry name" value="Tail-specific_protease"/>
</dbReference>
<dbReference type="EMBL" id="KZ559157">
    <property type="protein sequence ID" value="PLB35849.1"/>
    <property type="molecule type" value="Genomic_DNA"/>
</dbReference>
<evidence type="ECO:0000259" key="3">
    <source>
        <dbReference type="Pfam" id="PF03572"/>
    </source>
</evidence>
<dbReference type="Proteomes" id="UP000234585">
    <property type="component" value="Unassembled WGS sequence"/>
</dbReference>
<feature type="compositionally biased region" description="Polar residues" evidence="1">
    <location>
        <begin position="703"/>
        <end position="712"/>
    </location>
</feature>
<dbReference type="Pfam" id="PF23658">
    <property type="entry name" value="PDZ_CPAF_rel"/>
    <property type="match status" value="1"/>
</dbReference>
<dbReference type="PANTHER" id="PTHR37049">
    <property type="entry name" value="PEPTIDASE S41 FAMILY PROTEIN"/>
    <property type="match status" value="1"/>
</dbReference>
<dbReference type="InterPro" id="IPR056186">
    <property type="entry name" value="PDZ_CPAF-rel"/>
</dbReference>
<proteinExistence type="predicted"/>
<dbReference type="RefSeq" id="XP_024669861.1">
    <property type="nucleotide sequence ID" value="XM_024817789.1"/>
</dbReference>
<sequence length="869" mass="95761">MRRFLFLLSLTPVLVASAPSSTSAATPNPTVCAGGVFPARTVYDCLTSVPFNPAVGSRLLKYVNDTVQFHSTLAYLANPPPGYQQPGVDLVAGLSQLQRNIDEGAFVNEYDFEAALHRLLHAGHDDHLRLAGGILSPFAFGSPRAIASVSLDGKELPKVYFAEDLFAYEASDGSSEPSAIATINDQDVVEYLTEFAAVNAAGKLEPHAEWNMLMQSGALDIQGYFEVFYSGATFYPGESIAFGLEDGTVLEPEDWDALYFSPGNTGPLETGGDFYNFFVLNRLPASYTEMPEPPSSSTLIAEDTTSSSAAPASSPTELPDTAYPRAPDVMQPGGLLRGYFLNESSLAVLTITQFDSSVGISNSFIATVWQFLQRSRRAGLRKVVIDLQQNSGGHPLLALEIFRLFFPSIDPLAASRRRAHPMADALGSTLTPYWQNLTTNHSAYSTLLTNEWVVASRLDADTGQKFTAWDDYFHSPASYGGDHFTNSERYDPLNHLFALEAAGITTDNLNSSHSTQPYEAEDIIILTDGLCSSTCALFTEMMHHEAGVQTVVVGGRPNPGPMQAAGGTRGAASYSARRLDRDISTAQKIDRSTRGQFPDRRYDFLITGLTINLRDQIRSGDDEASPTPLQFQYEAANCRIFYTPKTWYNYTNLWTYAADAIWSDPGLCVATSTDDHTHPAPHRQPYTVDTTKPGTSKPVDYPPQSNDPSNDIFSGVRHTTNYDLRPCNEDSDCTGRHLCREVEVCQNGVLKPLTRCIQSCSNIHDSCDYGSCKFDRIRSVFCNGLMNSQCLYMQRDTETYRGESDQWVRNWSNLANFRGFDACDAYNGFEYCYTLDGKKSKMFSWEDGLNNGEYVVHDGEDDHDGLGYV</sequence>
<dbReference type="Pfam" id="PF03572">
    <property type="entry name" value="Peptidase_S41"/>
    <property type="match status" value="1"/>
</dbReference>
<evidence type="ECO:0000256" key="1">
    <source>
        <dbReference type="SAM" id="MobiDB-lite"/>
    </source>
</evidence>
<dbReference type="AlphaFoldDB" id="A0A2I2F5B9"/>
<name>A0A2I2F5B9_ASPCN</name>
<dbReference type="GO" id="GO:0006508">
    <property type="term" value="P:proteolysis"/>
    <property type="evidence" value="ECO:0007669"/>
    <property type="project" value="InterPro"/>
</dbReference>
<feature type="region of interest" description="Disordered" evidence="1">
    <location>
        <begin position="289"/>
        <end position="326"/>
    </location>
</feature>
<evidence type="ECO:0000313" key="6">
    <source>
        <dbReference type="Proteomes" id="UP000234585"/>
    </source>
</evidence>
<organism evidence="5 6">
    <name type="scientific">Aspergillus candidus</name>
    <dbReference type="NCBI Taxonomy" id="41067"/>
    <lineage>
        <taxon>Eukaryota</taxon>
        <taxon>Fungi</taxon>
        <taxon>Dikarya</taxon>
        <taxon>Ascomycota</taxon>
        <taxon>Pezizomycotina</taxon>
        <taxon>Eurotiomycetes</taxon>
        <taxon>Eurotiomycetidae</taxon>
        <taxon>Eurotiales</taxon>
        <taxon>Aspergillaceae</taxon>
        <taxon>Aspergillus</taxon>
        <taxon>Aspergillus subgen. Circumdati</taxon>
    </lineage>
</organism>
<dbReference type="STRING" id="41067.A0A2I2F5B9"/>
<evidence type="ECO:0000256" key="2">
    <source>
        <dbReference type="SAM" id="SignalP"/>
    </source>
</evidence>
<evidence type="ECO:0000259" key="4">
    <source>
        <dbReference type="Pfam" id="PF23658"/>
    </source>
</evidence>
<feature type="signal peptide" evidence="2">
    <location>
        <begin position="1"/>
        <end position="17"/>
    </location>
</feature>